<dbReference type="Gene3D" id="1.10.630.10">
    <property type="entry name" value="Cytochrome P450"/>
    <property type="match status" value="1"/>
</dbReference>
<dbReference type="GO" id="GO:0020037">
    <property type="term" value="F:heme binding"/>
    <property type="evidence" value="ECO:0007669"/>
    <property type="project" value="InterPro"/>
</dbReference>
<dbReference type="GO" id="GO:0016705">
    <property type="term" value="F:oxidoreductase activity, acting on paired donors, with incorporation or reduction of molecular oxygen"/>
    <property type="evidence" value="ECO:0007669"/>
    <property type="project" value="InterPro"/>
</dbReference>
<dbReference type="Pfam" id="PF00067">
    <property type="entry name" value="p450"/>
    <property type="match status" value="1"/>
</dbReference>
<dbReference type="GeneID" id="69808897"/>
<evidence type="ECO:0000313" key="8">
    <source>
        <dbReference type="Proteomes" id="UP001282288"/>
    </source>
</evidence>
<comment type="cofactor">
    <cofactor evidence="1 3">
        <name>heme</name>
        <dbReference type="ChEBI" id="CHEBI:30413"/>
    </cofactor>
</comment>
<keyword evidence="4" id="KW-0503">Monooxygenase</keyword>
<evidence type="ECO:0000313" key="7">
    <source>
        <dbReference type="Proteomes" id="UP001272987"/>
    </source>
</evidence>
<dbReference type="InterPro" id="IPR001128">
    <property type="entry name" value="Cyt_P450"/>
</dbReference>
<organism evidence="5 8">
    <name type="scientific">Streptomyces acidiscabies</name>
    <dbReference type="NCBI Taxonomy" id="42234"/>
    <lineage>
        <taxon>Bacteria</taxon>
        <taxon>Bacillati</taxon>
        <taxon>Actinomycetota</taxon>
        <taxon>Actinomycetes</taxon>
        <taxon>Kitasatosporales</taxon>
        <taxon>Streptomycetaceae</taxon>
        <taxon>Streptomyces</taxon>
    </lineage>
</organism>
<dbReference type="GO" id="GO:0005506">
    <property type="term" value="F:iron ion binding"/>
    <property type="evidence" value="ECO:0007669"/>
    <property type="project" value="InterPro"/>
</dbReference>
<gene>
    <name evidence="5" type="ORF">PV399_26415</name>
    <name evidence="6" type="ORF">PV666_41590</name>
</gene>
<dbReference type="EMBL" id="JARAWC010000020">
    <property type="protein sequence ID" value="MDX2963225.1"/>
    <property type="molecule type" value="Genomic_DNA"/>
</dbReference>
<dbReference type="GO" id="GO:0004497">
    <property type="term" value="F:monooxygenase activity"/>
    <property type="evidence" value="ECO:0007669"/>
    <property type="project" value="UniProtKB-KW"/>
</dbReference>
<accession>A0AAP6BEE5</accession>
<dbReference type="SUPFAM" id="SSF48264">
    <property type="entry name" value="Cytochrome P450"/>
    <property type="match status" value="1"/>
</dbReference>
<dbReference type="EMBL" id="JARAWP010000034">
    <property type="protein sequence ID" value="MDX3024324.1"/>
    <property type="molecule type" value="Genomic_DNA"/>
</dbReference>
<reference evidence="5 7" key="1">
    <citation type="journal article" date="2023" name="Microb. Genom.">
        <title>Mesoterricola silvestris gen. nov., sp. nov., Mesoterricola sediminis sp. nov., Geothrix oryzae sp. nov., Geothrix edaphica sp. nov., Geothrix rubra sp. nov., and Geothrix limicola sp. nov., six novel members of Acidobacteriota isolated from soils.</title>
        <authorList>
            <person name="Weisberg A.J."/>
            <person name="Pearce E."/>
            <person name="Kramer C.G."/>
            <person name="Chang J.H."/>
            <person name="Clarke C.R."/>
        </authorList>
    </citation>
    <scope>NUCLEOTIDE SEQUENCE</scope>
    <source>
        <strain evidence="6 7">NB05-1H</strain>
        <strain evidence="5">NRRL_B-16521</strain>
    </source>
</reference>
<evidence type="ECO:0000313" key="5">
    <source>
        <dbReference type="EMBL" id="MDX2963225.1"/>
    </source>
</evidence>
<evidence type="ECO:0000256" key="3">
    <source>
        <dbReference type="PIRSR" id="PIRSR602401-1"/>
    </source>
</evidence>
<evidence type="ECO:0000256" key="2">
    <source>
        <dbReference type="ARBA" id="ARBA00010617"/>
    </source>
</evidence>
<feature type="binding site" description="axial binding residue" evidence="3">
    <location>
        <position position="387"/>
    </location>
    <ligand>
        <name>heme</name>
        <dbReference type="ChEBI" id="CHEBI:30413"/>
    </ligand>
    <ligandPart>
        <name>Fe</name>
        <dbReference type="ChEBI" id="CHEBI:18248"/>
    </ligandPart>
</feature>
<sequence>MNVSPAPGGLPLAGHAPWLLRDRLGYLEELRDHGPAVWIRLGRQRVLVLNDHRPVRELLTRRAGDFGLSPHFRVMKRIIGNGLLATDGPFHRRQRKIMLPVLAQSRMPGYADAMSALTEQRLARWRPGQQLDVDREFTHLATETVVRCLLGAGVTGRELDLVVAALPDLMAWAGTHGTDPTGLLARLPLPLNRRFRRGMSDLTALVTSLVARRRDAPEDDLLGALLAARDPDTGEPLPDQQVHDEIMTFLIAAVESVSRTLTWAVHELSAHPEVRAALHAEVDGRLAGRPATAADLPHLPLTRRILTEVLRLYPPGYLISRTATRDTLLGDGIAVPAGTMVMFSYYALQRDPRHFPEPAAFRPDRWAAFAEGACPAFLPFGLGAHGCLGESFAWTEMAIVLASVAARWELRASAAVPPKPVAAFSLTLTDSRVTLTPRTESHVTA</sequence>
<proteinExistence type="inferred from homology"/>
<dbReference type="PANTHER" id="PTHR24305">
    <property type="entry name" value="CYTOCHROME P450"/>
    <property type="match status" value="1"/>
</dbReference>
<dbReference type="RefSeq" id="WP_040837158.1">
    <property type="nucleotide sequence ID" value="NZ_CP122369.1"/>
</dbReference>
<comment type="similarity">
    <text evidence="2 4">Belongs to the cytochrome P450 family.</text>
</comment>
<dbReference type="Proteomes" id="UP001272987">
    <property type="component" value="Unassembled WGS sequence"/>
</dbReference>
<dbReference type="Proteomes" id="UP001282288">
    <property type="component" value="Unassembled WGS sequence"/>
</dbReference>
<keyword evidence="7" id="KW-1185">Reference proteome</keyword>
<dbReference type="PRINTS" id="PR00385">
    <property type="entry name" value="P450"/>
</dbReference>
<name>A0AAP6BEE5_9ACTN</name>
<protein>
    <submittedName>
        <fullName evidence="5">Cytochrome P450</fullName>
    </submittedName>
</protein>
<keyword evidence="3 4" id="KW-0349">Heme</keyword>
<dbReference type="PROSITE" id="PS00086">
    <property type="entry name" value="CYTOCHROME_P450"/>
    <property type="match status" value="1"/>
</dbReference>
<evidence type="ECO:0000256" key="4">
    <source>
        <dbReference type="RuleBase" id="RU000461"/>
    </source>
</evidence>
<dbReference type="InterPro" id="IPR036396">
    <property type="entry name" value="Cyt_P450_sf"/>
</dbReference>
<keyword evidence="4" id="KW-0560">Oxidoreductase</keyword>
<keyword evidence="3 4" id="KW-0408">Iron</keyword>
<evidence type="ECO:0000256" key="1">
    <source>
        <dbReference type="ARBA" id="ARBA00001971"/>
    </source>
</evidence>
<dbReference type="PANTHER" id="PTHR24305:SF166">
    <property type="entry name" value="CYTOCHROME P450 12A4, MITOCHONDRIAL-RELATED"/>
    <property type="match status" value="1"/>
</dbReference>
<dbReference type="InterPro" id="IPR017972">
    <property type="entry name" value="Cyt_P450_CS"/>
</dbReference>
<evidence type="ECO:0000313" key="6">
    <source>
        <dbReference type="EMBL" id="MDX3024324.1"/>
    </source>
</evidence>
<dbReference type="AlphaFoldDB" id="A0AAP6BEE5"/>
<dbReference type="PRINTS" id="PR00463">
    <property type="entry name" value="EP450I"/>
</dbReference>
<comment type="caution">
    <text evidence="5">The sequence shown here is derived from an EMBL/GenBank/DDBJ whole genome shotgun (WGS) entry which is preliminary data.</text>
</comment>
<dbReference type="InterPro" id="IPR050121">
    <property type="entry name" value="Cytochrome_P450_monoxygenase"/>
</dbReference>
<dbReference type="InterPro" id="IPR002401">
    <property type="entry name" value="Cyt_P450_E_grp-I"/>
</dbReference>
<keyword evidence="3 4" id="KW-0479">Metal-binding</keyword>